<protein>
    <submittedName>
        <fullName evidence="1">Uncharacterized protein</fullName>
    </submittedName>
</protein>
<dbReference type="Proteomes" id="UP000254764">
    <property type="component" value="Unassembled WGS sequence"/>
</dbReference>
<name>A0A376AAE0_9HYPH</name>
<gene>
    <name evidence="1" type="ORF">RHIZ70_470</name>
</gene>
<evidence type="ECO:0000313" key="1">
    <source>
        <dbReference type="EMBL" id="SSC64762.1"/>
    </source>
</evidence>
<keyword evidence="2" id="KW-1185">Reference proteome</keyword>
<dbReference type="EMBL" id="UEYP01000013">
    <property type="protein sequence ID" value="SSC64762.1"/>
    <property type="molecule type" value="Genomic_DNA"/>
</dbReference>
<sequence length="109" mass="12185">MKVFGRCSFDFAQYQAGKLILKNIDSKCCRCKFQAMSSLANSFAWQLRKNCVLSLGQIDVHDRAGEQVFHGVFFAELELNLLPAAVNNGAQTHSGCGDIKIFDQPERQI</sequence>
<evidence type="ECO:0000313" key="2">
    <source>
        <dbReference type="Proteomes" id="UP000254764"/>
    </source>
</evidence>
<reference evidence="2" key="1">
    <citation type="submission" date="2018-07" db="EMBL/GenBank/DDBJ databases">
        <authorList>
            <person name="Peiro R."/>
            <person name="Begona"/>
            <person name="Cbmso G."/>
            <person name="Lopez M."/>
            <person name="Gonzalez S."/>
        </authorList>
    </citation>
    <scope>NUCLEOTIDE SEQUENCE [LARGE SCALE GENOMIC DNA]</scope>
</reference>
<accession>A0A376AAE0</accession>
<proteinExistence type="predicted"/>
<organism evidence="1 2">
    <name type="scientific">Ciceribacter selenitireducens ATCC BAA-1503</name>
    <dbReference type="NCBI Taxonomy" id="1336235"/>
    <lineage>
        <taxon>Bacteria</taxon>
        <taxon>Pseudomonadati</taxon>
        <taxon>Pseudomonadota</taxon>
        <taxon>Alphaproteobacteria</taxon>
        <taxon>Hyphomicrobiales</taxon>
        <taxon>Rhizobiaceae</taxon>
        <taxon>Ciceribacter</taxon>
    </lineage>
</organism>
<dbReference type="AlphaFoldDB" id="A0A376AAE0"/>